<gene>
    <name evidence="3" type="ORF">FOZ74_07865</name>
</gene>
<dbReference type="KEGG" id="cof:FOZ74_07865"/>
<proteinExistence type="predicted"/>
<dbReference type="RefSeq" id="WP_146912542.1">
    <property type="nucleotide sequence ID" value="NZ_CP042344.1"/>
</dbReference>
<keyword evidence="4" id="KW-1185">Reference proteome</keyword>
<dbReference type="PROSITE" id="PS51257">
    <property type="entry name" value="PROKAR_LIPOPROTEIN"/>
    <property type="match status" value="1"/>
</dbReference>
<dbReference type="PANTHER" id="PTHR37549">
    <property type="entry name" value="LIPOPROTEIN LPRI"/>
    <property type="match status" value="1"/>
</dbReference>
<dbReference type="OrthoDB" id="5450120at2"/>
<sequence length="647" mass="69717">MPSHPPRLSRASAALIGLALGCCATPIHAAPPLPTEVQSVPPALLRQIGLMQPGCIAAQGAFDDSGQMLAIEVNCDAADAGRRVWLIERGERALPATPALGAGDPNGEAVFATGTHLFWDGPTLYTITSMRGDKQHADTWTPRRFSASVARGVKEIVSLPEDVLPRYNERLQGLIGYAPDELTDDPDAVADTVRLLGRTIDSRPKSRYARGHLVHAKRVLWLRALPQDRYALLTQARQDQPPPATELARGGPELGQFRAANWSVVYPSAQGLQVHEMLERRTWRIPGTSKGDMPLAWRQTGQSHRLAWLSARPCDESRGAAKGTPQAPRAPALCLATVTGLIYRPEDGCDAAAAQSATAHACLPAVARTAALPPAAPTADAQPSFDCARARSTTEHLLCERAPLAALDVELAGLYRQALDRGANPGALKKQQADWLRERDQGCIAGQTLAQARANLAVDACLRERYGARIRLLRGQVAPDIGFTRLQGRPADAAMAERAPPPRAADPRAVAAIRVLGDEGLVAGSALLLGPHLIWLSDQGRGRLVLRMRRQGQPGTAELQRGGWELQHLLHDQSHLIYPSDDGLMWLDLATGRAHRIRQTAAGDLPLAWNPATRELAWTSPRLCGITEGGERLGPQRCSAVLDTPRP</sequence>
<evidence type="ECO:0000313" key="4">
    <source>
        <dbReference type="Proteomes" id="UP000321199"/>
    </source>
</evidence>
<keyword evidence="1" id="KW-0732">Signal</keyword>
<evidence type="ECO:0000256" key="1">
    <source>
        <dbReference type="SAM" id="SignalP"/>
    </source>
</evidence>
<dbReference type="GO" id="GO:0005576">
    <property type="term" value="C:extracellular region"/>
    <property type="evidence" value="ECO:0007669"/>
    <property type="project" value="TreeGrafter"/>
</dbReference>
<organism evidence="3 4">
    <name type="scientific">Comamonas flocculans</name>
    <dbReference type="NCBI Taxonomy" id="2597701"/>
    <lineage>
        <taxon>Bacteria</taxon>
        <taxon>Pseudomonadati</taxon>
        <taxon>Pseudomonadota</taxon>
        <taxon>Betaproteobacteria</taxon>
        <taxon>Burkholderiales</taxon>
        <taxon>Comamonadaceae</taxon>
        <taxon>Comamonas</taxon>
    </lineage>
</organism>
<dbReference type="EMBL" id="CP042344">
    <property type="protein sequence ID" value="QEA12949.1"/>
    <property type="molecule type" value="Genomic_DNA"/>
</dbReference>
<feature type="domain" description="Lysozyme inhibitor LprI-like N-terminal" evidence="2">
    <location>
        <begin position="387"/>
        <end position="471"/>
    </location>
</feature>
<accession>A0A5B8RTI2</accession>
<dbReference type="AlphaFoldDB" id="A0A5B8RTI2"/>
<evidence type="ECO:0000259" key="2">
    <source>
        <dbReference type="Pfam" id="PF07007"/>
    </source>
</evidence>
<name>A0A5B8RTI2_9BURK</name>
<dbReference type="Pfam" id="PF07007">
    <property type="entry name" value="LprI"/>
    <property type="match status" value="1"/>
</dbReference>
<dbReference type="InterPro" id="IPR052755">
    <property type="entry name" value="Lysozyme_Inhibitor_LprI"/>
</dbReference>
<dbReference type="PANTHER" id="PTHR37549:SF1">
    <property type="entry name" value="LIPOPROTEIN LPRI"/>
    <property type="match status" value="1"/>
</dbReference>
<protein>
    <submittedName>
        <fullName evidence="3">DUF1311 domain-containing protein</fullName>
    </submittedName>
</protein>
<dbReference type="Proteomes" id="UP000321199">
    <property type="component" value="Chromosome"/>
</dbReference>
<dbReference type="InterPro" id="IPR009739">
    <property type="entry name" value="LprI-like_N"/>
</dbReference>
<dbReference type="Gene3D" id="1.20.1270.180">
    <property type="match status" value="1"/>
</dbReference>
<reference evidence="3 4" key="1">
    <citation type="submission" date="2019-07" db="EMBL/GenBank/DDBJ databases">
        <title>Complete genome sequence of Comamonas sp. NLF 7-7 isolated from livestock.</title>
        <authorList>
            <person name="Kim D.H."/>
            <person name="Kim J.G."/>
        </authorList>
    </citation>
    <scope>NUCLEOTIDE SEQUENCE [LARGE SCALE GENOMIC DNA]</scope>
    <source>
        <strain evidence="3 4">NLF 7-7</strain>
    </source>
</reference>
<evidence type="ECO:0000313" key="3">
    <source>
        <dbReference type="EMBL" id="QEA12949.1"/>
    </source>
</evidence>
<feature type="signal peptide" evidence="1">
    <location>
        <begin position="1"/>
        <end position="29"/>
    </location>
</feature>
<feature type="chain" id="PRO_5022779415" evidence="1">
    <location>
        <begin position="30"/>
        <end position="647"/>
    </location>
</feature>